<proteinExistence type="predicted"/>
<name>A0A087GG98_ARAAL</name>
<keyword evidence="2" id="KW-1185">Reference proteome</keyword>
<dbReference type="EMBL" id="CM002875">
    <property type="protein sequence ID" value="KFK28900.1"/>
    <property type="molecule type" value="Genomic_DNA"/>
</dbReference>
<evidence type="ECO:0000313" key="2">
    <source>
        <dbReference type="Proteomes" id="UP000029120"/>
    </source>
</evidence>
<dbReference type="Proteomes" id="UP000029120">
    <property type="component" value="Chromosome 7"/>
</dbReference>
<protein>
    <submittedName>
        <fullName evidence="1">Uncharacterized protein</fullName>
    </submittedName>
</protein>
<dbReference type="AlphaFoldDB" id="A0A087GG98"/>
<accession>A0A087GG98</accession>
<gene>
    <name evidence="1" type="ordered locus">AALP_Aa7g062700</name>
</gene>
<organism evidence="1 2">
    <name type="scientific">Arabis alpina</name>
    <name type="common">Alpine rock-cress</name>
    <dbReference type="NCBI Taxonomy" id="50452"/>
    <lineage>
        <taxon>Eukaryota</taxon>
        <taxon>Viridiplantae</taxon>
        <taxon>Streptophyta</taxon>
        <taxon>Embryophyta</taxon>
        <taxon>Tracheophyta</taxon>
        <taxon>Spermatophyta</taxon>
        <taxon>Magnoliopsida</taxon>
        <taxon>eudicotyledons</taxon>
        <taxon>Gunneridae</taxon>
        <taxon>Pentapetalae</taxon>
        <taxon>rosids</taxon>
        <taxon>malvids</taxon>
        <taxon>Brassicales</taxon>
        <taxon>Brassicaceae</taxon>
        <taxon>Arabideae</taxon>
        <taxon>Arabis</taxon>
    </lineage>
</organism>
<reference evidence="2" key="1">
    <citation type="journal article" date="2015" name="Nat. Plants">
        <title>Genome expansion of Arabis alpina linked with retrotransposition and reduced symmetric DNA methylation.</title>
        <authorList>
            <person name="Willing E.M."/>
            <person name="Rawat V."/>
            <person name="Mandakova T."/>
            <person name="Maumus F."/>
            <person name="James G.V."/>
            <person name="Nordstroem K.J."/>
            <person name="Becker C."/>
            <person name="Warthmann N."/>
            <person name="Chica C."/>
            <person name="Szarzynska B."/>
            <person name="Zytnicki M."/>
            <person name="Albani M.C."/>
            <person name="Kiefer C."/>
            <person name="Bergonzi S."/>
            <person name="Castaings L."/>
            <person name="Mateos J.L."/>
            <person name="Berns M.C."/>
            <person name="Bujdoso N."/>
            <person name="Piofczyk T."/>
            <person name="de Lorenzo L."/>
            <person name="Barrero-Sicilia C."/>
            <person name="Mateos I."/>
            <person name="Piednoel M."/>
            <person name="Hagmann J."/>
            <person name="Chen-Min-Tao R."/>
            <person name="Iglesias-Fernandez R."/>
            <person name="Schuster S.C."/>
            <person name="Alonso-Blanco C."/>
            <person name="Roudier F."/>
            <person name="Carbonero P."/>
            <person name="Paz-Ares J."/>
            <person name="Davis S.J."/>
            <person name="Pecinka A."/>
            <person name="Quesneville H."/>
            <person name="Colot V."/>
            <person name="Lysak M.A."/>
            <person name="Weigel D."/>
            <person name="Coupland G."/>
            <person name="Schneeberger K."/>
        </authorList>
    </citation>
    <scope>NUCLEOTIDE SEQUENCE [LARGE SCALE GENOMIC DNA]</scope>
    <source>
        <strain evidence="2">cv. Pajares</strain>
    </source>
</reference>
<sequence length="61" mass="6634">MSFNRISLVVFVLRSVSGPIGRVDGFGLLFKDCFKLISLSSFLSQIHPSLALLFALGSSPF</sequence>
<evidence type="ECO:0000313" key="1">
    <source>
        <dbReference type="EMBL" id="KFK28900.1"/>
    </source>
</evidence>
<dbReference type="Gramene" id="KFK28900">
    <property type="protein sequence ID" value="KFK28900"/>
    <property type="gene ID" value="AALP_AA7G062700"/>
</dbReference>